<dbReference type="EMBL" id="SCLC01000118">
    <property type="protein sequence ID" value="MBF4436423.1"/>
    <property type="molecule type" value="Genomic_DNA"/>
</dbReference>
<dbReference type="SUPFAM" id="SSF47413">
    <property type="entry name" value="lambda repressor-like DNA-binding domains"/>
    <property type="match status" value="1"/>
</dbReference>
<dbReference type="InterPro" id="IPR001387">
    <property type="entry name" value="Cro/C1-type_HTH"/>
</dbReference>
<dbReference type="KEGG" id="vau:VANGNB10_cI1497"/>
<dbReference type="EMBL" id="JAHGUI010000061">
    <property type="protein sequence ID" value="MBT2919902.1"/>
    <property type="molecule type" value="Genomic_DNA"/>
</dbReference>
<evidence type="ECO:0000313" key="2">
    <source>
        <dbReference type="EMBL" id="AZS23771.1"/>
    </source>
</evidence>
<dbReference type="EMBL" id="RDPI01000393">
    <property type="protein sequence ID" value="MBF4375888.1"/>
    <property type="molecule type" value="Genomic_DNA"/>
</dbReference>
<dbReference type="Proteomes" id="UP000722957">
    <property type="component" value="Unassembled WGS sequence"/>
</dbReference>
<reference evidence="2 8" key="2">
    <citation type="submission" date="2018-12" db="EMBL/GenBank/DDBJ databases">
        <title>Characterization and Draft Genome of Vibrio anguillarum J360 Marine Pathogen Isolated from an Outbreak in Lumpfish (Cyclopterus lumpus).</title>
        <authorList>
            <person name="Vasquez J.I."/>
            <person name="Cao T."/>
            <person name="Chakraborty S."/>
            <person name="Gnanagobal H."/>
            <person name="Wescot J."/>
            <person name="Boyce D."/>
            <person name="Santander J."/>
        </authorList>
    </citation>
    <scope>NUCLEOTIDE SEQUENCE [LARGE SCALE GENOMIC DNA]</scope>
    <source>
        <strain evidence="2 8">J360</strain>
    </source>
</reference>
<gene>
    <name evidence="2" type="ORF">DYL72_01010</name>
    <name evidence="3" type="ORF">EAY07_13560</name>
    <name evidence="4" type="ORF">EAY46_23135</name>
    <name evidence="5" type="ORF">ERJ77_18330</name>
    <name evidence="6" type="ORF">PL14_14585</name>
</gene>
<dbReference type="RefSeq" id="WP_013856670.1">
    <property type="nucleotide sequence ID" value="NZ_CP020534.1"/>
</dbReference>
<protein>
    <submittedName>
        <fullName evidence="6">Helix-turn-helix transcriptional regulator</fullName>
    </submittedName>
    <submittedName>
        <fullName evidence="5">XRE family transcriptional regulator</fullName>
    </submittedName>
</protein>
<feature type="domain" description="HTH cro/C1-type" evidence="1">
    <location>
        <begin position="24"/>
        <end position="67"/>
    </location>
</feature>
<dbReference type="Proteomes" id="UP000256923">
    <property type="component" value="Chromosome 1"/>
</dbReference>
<reference evidence="6" key="4">
    <citation type="submission" date="2021-05" db="EMBL/GenBank/DDBJ databases">
        <authorList>
            <person name="Kalatzis P.G."/>
            <person name="Castillo D."/>
            <person name="D'Alvise P."/>
            <person name="Middelboe M."/>
            <person name="Gram L."/>
        </authorList>
    </citation>
    <scope>NUCLEOTIDE SEQUENCE</scope>
    <source>
        <strain evidence="6">90-11-286</strain>
    </source>
</reference>
<dbReference type="PROSITE" id="PS50943">
    <property type="entry name" value="HTH_CROC1"/>
    <property type="match status" value="1"/>
</dbReference>
<dbReference type="CDD" id="cd00093">
    <property type="entry name" value="HTH_XRE"/>
    <property type="match status" value="1"/>
</dbReference>
<dbReference type="OrthoDB" id="9805309at2"/>
<evidence type="ECO:0000313" key="4">
    <source>
        <dbReference type="EMBL" id="MBF4375888.1"/>
    </source>
</evidence>
<dbReference type="AlphaFoldDB" id="A0A191W4E1"/>
<evidence type="ECO:0000313" key="11">
    <source>
        <dbReference type="Proteomes" id="UP000786185"/>
    </source>
</evidence>
<name>A0A191W4E1_VIBAN</name>
<dbReference type="STRING" id="55601.AA407_06150"/>
<dbReference type="Proteomes" id="UP000726136">
    <property type="component" value="Unassembled WGS sequence"/>
</dbReference>
<dbReference type="Pfam" id="PF13443">
    <property type="entry name" value="HTH_26"/>
    <property type="match status" value="1"/>
</dbReference>
<dbReference type="Proteomes" id="UP000786185">
    <property type="component" value="Unassembled WGS sequence"/>
</dbReference>
<dbReference type="Gene3D" id="1.10.260.40">
    <property type="entry name" value="lambda repressor-like DNA-binding domains"/>
    <property type="match status" value="1"/>
</dbReference>
<dbReference type="Proteomes" id="UP000078309">
    <property type="component" value="Unassembled WGS sequence"/>
</dbReference>
<accession>A0A191W4E1</accession>
<evidence type="ECO:0000313" key="6">
    <source>
        <dbReference type="EMBL" id="MBT2919902.1"/>
    </source>
</evidence>
<dbReference type="EMBL" id="RDOM01000033">
    <property type="protein sequence ID" value="MBF4273041.1"/>
    <property type="molecule type" value="Genomic_DNA"/>
</dbReference>
<dbReference type="GO" id="GO:0003677">
    <property type="term" value="F:DNA binding"/>
    <property type="evidence" value="ECO:0007669"/>
    <property type="project" value="InterPro"/>
</dbReference>
<evidence type="ECO:0000313" key="3">
    <source>
        <dbReference type="EMBL" id="MBF4273041.1"/>
    </source>
</evidence>
<dbReference type="InterPro" id="IPR010982">
    <property type="entry name" value="Lambda_DNA-bd_dom_sf"/>
</dbReference>
<reference evidence="6 7" key="1">
    <citation type="journal article" date="2017" name="J. Fish Dis.">
        <title>Comparative assessment of Vibrio virulence in marine fish larvae.</title>
        <authorList>
            <person name="Ronneseth A."/>
            <person name="Castillo D."/>
            <person name="D'Alvise P."/>
            <person name="Tonnesen O."/>
            <person name="Haugland G."/>
            <person name="Grotkjaer T."/>
            <person name="Engell-Sorensen K."/>
            <person name="Norremark L."/>
            <person name="Bergh O."/>
            <person name="Wergeland H.I."/>
            <person name="Gram L."/>
        </authorList>
    </citation>
    <scope>NUCLEOTIDE SEQUENCE [LARGE SCALE GENOMIC DNA]</scope>
    <source>
        <strain evidence="6 7">90-11-286</strain>
    </source>
</reference>
<dbReference type="EMBL" id="CP034672">
    <property type="protein sequence ID" value="AZS23771.1"/>
    <property type="molecule type" value="Genomic_DNA"/>
</dbReference>
<organism evidence="5 11">
    <name type="scientific">Vibrio anguillarum</name>
    <name type="common">Listonella anguillarum</name>
    <dbReference type="NCBI Taxonomy" id="55601"/>
    <lineage>
        <taxon>Bacteria</taxon>
        <taxon>Pseudomonadati</taxon>
        <taxon>Pseudomonadota</taxon>
        <taxon>Gammaproteobacteria</taxon>
        <taxon>Vibrionales</taxon>
        <taxon>Vibrionaceae</taxon>
        <taxon>Vibrio</taxon>
    </lineage>
</organism>
<dbReference type="OMA" id="CHYFGCK"/>
<evidence type="ECO:0000313" key="9">
    <source>
        <dbReference type="Proteomes" id="UP000722957"/>
    </source>
</evidence>
<proteinExistence type="predicted"/>
<evidence type="ECO:0000313" key="8">
    <source>
        <dbReference type="Proteomes" id="UP000256923"/>
    </source>
</evidence>
<evidence type="ECO:0000313" key="5">
    <source>
        <dbReference type="EMBL" id="MBF4436423.1"/>
    </source>
</evidence>
<dbReference type="SMART" id="SM00530">
    <property type="entry name" value="HTH_XRE"/>
    <property type="match status" value="1"/>
</dbReference>
<evidence type="ECO:0000313" key="7">
    <source>
        <dbReference type="Proteomes" id="UP000078309"/>
    </source>
</evidence>
<keyword evidence="10" id="KW-1185">Reference proteome</keyword>
<sequence>MIRYNLKQLIEKKSLQEGRKVSGAEIANEIGIQRSTMAKMIRDEGYITTTKTLDSLCRYFGCRIEELVTYED</sequence>
<reference evidence="9 10" key="3">
    <citation type="journal article" date="2021" name="PeerJ">
        <title>Analysis of 44 Vibrio anguillarum genomes reveals high genetic diversity.</title>
        <authorList>
            <person name="Hansen M.J."/>
            <person name="Dalsgaard I."/>
        </authorList>
    </citation>
    <scope>NUCLEOTIDE SEQUENCE</scope>
    <source>
        <strain evidence="4 10">040915-1/1B</strain>
        <strain evidence="3 9">17-16730-2A</strain>
        <strain evidence="5">850617-1/1</strain>
    </source>
</reference>
<evidence type="ECO:0000259" key="1">
    <source>
        <dbReference type="PROSITE" id="PS50943"/>
    </source>
</evidence>
<evidence type="ECO:0000313" key="10">
    <source>
        <dbReference type="Proteomes" id="UP000726136"/>
    </source>
</evidence>